<dbReference type="PRINTS" id="PR00463">
    <property type="entry name" value="EP450I"/>
</dbReference>
<evidence type="ECO:0000313" key="5">
    <source>
        <dbReference type="EMBL" id="KAF9612005.1"/>
    </source>
</evidence>
<keyword evidence="4" id="KW-0408">Iron</keyword>
<dbReference type="GO" id="GO:0044550">
    <property type="term" value="P:secondary metabolite biosynthetic process"/>
    <property type="evidence" value="ECO:0007669"/>
    <property type="project" value="UniProtKB-ARBA"/>
</dbReference>
<dbReference type="Proteomes" id="UP000631114">
    <property type="component" value="Unassembled WGS sequence"/>
</dbReference>
<evidence type="ECO:0000313" key="6">
    <source>
        <dbReference type="Proteomes" id="UP000631114"/>
    </source>
</evidence>
<dbReference type="GO" id="GO:0016705">
    <property type="term" value="F:oxidoreductase activity, acting on paired donors, with incorporation or reduction of molecular oxygen"/>
    <property type="evidence" value="ECO:0007669"/>
    <property type="project" value="InterPro"/>
</dbReference>
<evidence type="ECO:0000256" key="4">
    <source>
        <dbReference type="ARBA" id="ARBA00023004"/>
    </source>
</evidence>
<dbReference type="InterPro" id="IPR036396">
    <property type="entry name" value="Cyt_P450_sf"/>
</dbReference>
<dbReference type="OrthoDB" id="1470350at2759"/>
<name>A0A835I3L7_9MAGN</name>
<dbReference type="GO" id="GO:0020037">
    <property type="term" value="F:heme binding"/>
    <property type="evidence" value="ECO:0007669"/>
    <property type="project" value="InterPro"/>
</dbReference>
<comment type="similarity">
    <text evidence="1">Belongs to the cytochrome P450 family.</text>
</comment>
<dbReference type="GO" id="GO:0005506">
    <property type="term" value="F:iron ion binding"/>
    <property type="evidence" value="ECO:0007669"/>
    <property type="project" value="InterPro"/>
</dbReference>
<accession>A0A835I3L7</accession>
<dbReference type="PANTHER" id="PTHR24296">
    <property type="entry name" value="CYTOCHROME P450"/>
    <property type="match status" value="1"/>
</dbReference>
<evidence type="ECO:0000256" key="3">
    <source>
        <dbReference type="ARBA" id="ARBA00023002"/>
    </source>
</evidence>
<keyword evidence="6" id="KW-1185">Reference proteome</keyword>
<dbReference type="EMBL" id="JADFTS010000004">
    <property type="protein sequence ID" value="KAF9612005.1"/>
    <property type="molecule type" value="Genomic_DNA"/>
</dbReference>
<dbReference type="GO" id="GO:0004497">
    <property type="term" value="F:monooxygenase activity"/>
    <property type="evidence" value="ECO:0007669"/>
    <property type="project" value="InterPro"/>
</dbReference>
<reference evidence="5 6" key="1">
    <citation type="submission" date="2020-10" db="EMBL/GenBank/DDBJ databases">
        <title>The Coptis chinensis genome and diversification of protoberbering-type alkaloids.</title>
        <authorList>
            <person name="Wang B."/>
            <person name="Shu S."/>
            <person name="Song C."/>
            <person name="Liu Y."/>
        </authorList>
    </citation>
    <scope>NUCLEOTIDE SEQUENCE [LARGE SCALE GENOMIC DNA]</scope>
    <source>
        <strain evidence="5">HL-2020</strain>
        <tissue evidence="5">Leaf</tissue>
    </source>
</reference>
<gene>
    <name evidence="5" type="ORF">IFM89_037288</name>
</gene>
<proteinExistence type="inferred from homology"/>
<evidence type="ECO:0000256" key="2">
    <source>
        <dbReference type="ARBA" id="ARBA00022723"/>
    </source>
</evidence>
<protein>
    <recommendedName>
        <fullName evidence="7">Cytochrome P450</fullName>
    </recommendedName>
</protein>
<organism evidence="5 6">
    <name type="scientific">Coptis chinensis</name>
    <dbReference type="NCBI Taxonomy" id="261450"/>
    <lineage>
        <taxon>Eukaryota</taxon>
        <taxon>Viridiplantae</taxon>
        <taxon>Streptophyta</taxon>
        <taxon>Embryophyta</taxon>
        <taxon>Tracheophyta</taxon>
        <taxon>Spermatophyta</taxon>
        <taxon>Magnoliopsida</taxon>
        <taxon>Ranunculales</taxon>
        <taxon>Ranunculaceae</taxon>
        <taxon>Coptidoideae</taxon>
        <taxon>Coptis</taxon>
    </lineage>
</organism>
<evidence type="ECO:0000256" key="1">
    <source>
        <dbReference type="ARBA" id="ARBA00010617"/>
    </source>
</evidence>
<keyword evidence="3" id="KW-0560">Oxidoreductase</keyword>
<dbReference type="InterPro" id="IPR001128">
    <property type="entry name" value="Cyt_P450"/>
</dbReference>
<dbReference type="Gene3D" id="1.10.630.10">
    <property type="entry name" value="Cytochrome P450"/>
    <property type="match status" value="1"/>
</dbReference>
<dbReference type="Pfam" id="PF00067">
    <property type="entry name" value="p450"/>
    <property type="match status" value="1"/>
</dbReference>
<sequence length="156" mass="18001">MGSGRSRTVGVNLEIGDEPIRAMRYLNVSIERKLKYSITQVHEFANRVITTRKKELSLELPNKKLKSDLLTIFIRLKDDEGKPFSDTFLRNICVNFILAGRDTSSVALSWFFWLLVKHPEVEKRILEEIQNILCQRARTTDMEDLADIKGFSIQAT</sequence>
<dbReference type="AlphaFoldDB" id="A0A835I3L7"/>
<keyword evidence="2" id="KW-0479">Metal-binding</keyword>
<comment type="caution">
    <text evidence="5">The sequence shown here is derived from an EMBL/GenBank/DDBJ whole genome shotgun (WGS) entry which is preliminary data.</text>
</comment>
<dbReference type="SUPFAM" id="SSF48264">
    <property type="entry name" value="Cytochrome P450"/>
    <property type="match status" value="1"/>
</dbReference>
<dbReference type="InterPro" id="IPR002401">
    <property type="entry name" value="Cyt_P450_E_grp-I"/>
</dbReference>
<evidence type="ECO:0008006" key="7">
    <source>
        <dbReference type="Google" id="ProtNLM"/>
    </source>
</evidence>